<dbReference type="GO" id="GO:0019843">
    <property type="term" value="F:rRNA binding"/>
    <property type="evidence" value="ECO:0007669"/>
    <property type="project" value="UniProtKB-KW"/>
</dbReference>
<feature type="domain" description="Large ribosomal subunit protein uL2 C-terminal" evidence="8">
    <location>
        <begin position="55"/>
        <end position="190"/>
    </location>
</feature>
<keyword evidence="3" id="KW-0689">Ribosomal protein</keyword>
<comment type="similarity">
    <text evidence="1">Belongs to the universal ribosomal protein uL2 family.</text>
</comment>
<dbReference type="Gene3D" id="4.10.950.10">
    <property type="entry name" value="Ribosomal protein L2, domain 3"/>
    <property type="match status" value="1"/>
</dbReference>
<dbReference type="FunFam" id="4.10.950.10:FF:000002">
    <property type="entry name" value="60S ribosomal protein L2"/>
    <property type="match status" value="1"/>
</dbReference>
<evidence type="ECO:0000256" key="6">
    <source>
        <dbReference type="ARBA" id="ARBA00035350"/>
    </source>
</evidence>
<dbReference type="InterPro" id="IPR002171">
    <property type="entry name" value="Ribosomal_uL2"/>
</dbReference>
<dbReference type="Pfam" id="PF03947">
    <property type="entry name" value="Ribosomal_L2_C"/>
    <property type="match status" value="1"/>
</dbReference>
<dbReference type="InterPro" id="IPR022669">
    <property type="entry name" value="Ribosomal_uL2_C"/>
</dbReference>
<evidence type="ECO:0000256" key="2">
    <source>
        <dbReference type="ARBA" id="ARBA00022730"/>
    </source>
</evidence>
<dbReference type="AlphaFoldDB" id="A0A2K6F337"/>
<keyword evidence="4" id="KW-0687">Ribonucleoprotein</keyword>
<dbReference type="InterPro" id="IPR008991">
    <property type="entry name" value="Translation_prot_SH3-like_sf"/>
</dbReference>
<dbReference type="GO" id="GO:0022625">
    <property type="term" value="C:cytosolic large ribosomal subunit"/>
    <property type="evidence" value="ECO:0007669"/>
    <property type="project" value="TreeGrafter"/>
</dbReference>
<keyword evidence="2" id="KW-0694">RNA-binding</keyword>
<sequence length="209" mass="22838">RGRMIRSISVFRAHVKHRKGAARLRTMVLAERHGYIKVIGIHTGQFVYCGKKAQLNIGDVLPVGSMPEGTILCCLEEKLGDCGKLSWASGSYATAISLNLKTKKTRVKLPSGSKKVISSADRTVVGVVARDGGIEKPILKAGRAYHKYKAERNCWPRVQGVAMNPVEHLFGDGNHQHMSKPSTICRDAPTAQKVGLIAAHQTGRFRGTR</sequence>
<dbReference type="SMART" id="SM01382">
    <property type="entry name" value="Ribosomal_L2_C"/>
    <property type="match status" value="1"/>
</dbReference>
<accession>A0A2K6F337</accession>
<comment type="subunit">
    <text evidence="7">Component of the large ribosomal subunit. Interacts with CRY1.</text>
</comment>
<dbReference type="Ensembl" id="ENSPCOT00000018954.1">
    <property type="protein sequence ID" value="ENSPCOP00000008401.1"/>
    <property type="gene ID" value="ENSPCOG00000015481.1"/>
</dbReference>
<proteinExistence type="inferred from homology"/>
<dbReference type="Proteomes" id="UP000233160">
    <property type="component" value="Unassembled WGS sequence"/>
</dbReference>
<reference evidence="9" key="2">
    <citation type="submission" date="2025-09" db="UniProtKB">
        <authorList>
            <consortium name="Ensembl"/>
        </authorList>
    </citation>
    <scope>IDENTIFICATION</scope>
</reference>
<dbReference type="FunFam" id="2.30.30.30:FF:000006">
    <property type="entry name" value="60S ribosomal protein L8"/>
    <property type="match status" value="1"/>
</dbReference>
<dbReference type="PANTHER" id="PTHR13691">
    <property type="entry name" value="RIBOSOMAL PROTEIN L2"/>
    <property type="match status" value="1"/>
</dbReference>
<evidence type="ECO:0000256" key="7">
    <source>
        <dbReference type="ARBA" id="ARBA00047039"/>
    </source>
</evidence>
<dbReference type="Gene3D" id="2.30.30.30">
    <property type="match status" value="1"/>
</dbReference>
<keyword evidence="2" id="KW-0699">rRNA-binding</keyword>
<dbReference type="PANTHER" id="PTHR13691:SF16">
    <property type="entry name" value="LARGE RIBOSOMAL SUBUNIT PROTEIN UL2"/>
    <property type="match status" value="1"/>
</dbReference>
<evidence type="ECO:0000256" key="1">
    <source>
        <dbReference type="ARBA" id="ARBA00005636"/>
    </source>
</evidence>
<dbReference type="GeneTree" id="ENSGT00940000153244"/>
<protein>
    <recommendedName>
        <fullName evidence="5">Large ribosomal subunit protein uL2</fullName>
    </recommendedName>
    <alternativeName>
        <fullName evidence="6">60S ribosomal protein L8</fullName>
    </alternativeName>
</protein>
<evidence type="ECO:0000256" key="3">
    <source>
        <dbReference type="ARBA" id="ARBA00022980"/>
    </source>
</evidence>
<dbReference type="SUPFAM" id="SSF50104">
    <property type="entry name" value="Translation proteins SH3-like domain"/>
    <property type="match status" value="1"/>
</dbReference>
<organism evidence="9 10">
    <name type="scientific">Propithecus coquereli</name>
    <name type="common">Coquerel's sifaka</name>
    <name type="synonym">Propithecus verreauxi coquereli</name>
    <dbReference type="NCBI Taxonomy" id="379532"/>
    <lineage>
        <taxon>Eukaryota</taxon>
        <taxon>Metazoa</taxon>
        <taxon>Chordata</taxon>
        <taxon>Craniata</taxon>
        <taxon>Vertebrata</taxon>
        <taxon>Euteleostomi</taxon>
        <taxon>Mammalia</taxon>
        <taxon>Eutheria</taxon>
        <taxon>Euarchontoglires</taxon>
        <taxon>Primates</taxon>
        <taxon>Strepsirrhini</taxon>
        <taxon>Lemuriformes</taxon>
        <taxon>Indriidae</taxon>
        <taxon>Propithecus</taxon>
    </lineage>
</organism>
<dbReference type="InterPro" id="IPR014726">
    <property type="entry name" value="Ribosomal_uL2_dom3"/>
</dbReference>
<keyword evidence="10" id="KW-1185">Reference proteome</keyword>
<dbReference type="InterPro" id="IPR014722">
    <property type="entry name" value="Rib_uL2_dom2"/>
</dbReference>
<evidence type="ECO:0000313" key="10">
    <source>
        <dbReference type="Proteomes" id="UP000233160"/>
    </source>
</evidence>
<dbReference type="GO" id="GO:0002181">
    <property type="term" value="P:cytoplasmic translation"/>
    <property type="evidence" value="ECO:0007669"/>
    <property type="project" value="TreeGrafter"/>
</dbReference>
<evidence type="ECO:0000256" key="4">
    <source>
        <dbReference type="ARBA" id="ARBA00023274"/>
    </source>
</evidence>
<evidence type="ECO:0000259" key="8">
    <source>
        <dbReference type="SMART" id="SM01382"/>
    </source>
</evidence>
<reference evidence="9" key="1">
    <citation type="submission" date="2025-08" db="UniProtKB">
        <authorList>
            <consortium name="Ensembl"/>
        </authorList>
    </citation>
    <scope>IDENTIFICATION</scope>
</reference>
<name>A0A2K6F337_PROCO</name>
<evidence type="ECO:0000313" key="9">
    <source>
        <dbReference type="Ensembl" id="ENSPCOP00000008401.1"/>
    </source>
</evidence>
<dbReference type="GO" id="GO:0003735">
    <property type="term" value="F:structural constituent of ribosome"/>
    <property type="evidence" value="ECO:0007669"/>
    <property type="project" value="InterPro"/>
</dbReference>
<evidence type="ECO:0000256" key="5">
    <source>
        <dbReference type="ARBA" id="ARBA00035242"/>
    </source>
</evidence>